<dbReference type="InterPro" id="IPR036291">
    <property type="entry name" value="NAD(P)-bd_dom_sf"/>
</dbReference>
<keyword evidence="3" id="KW-0520">NAD</keyword>
<dbReference type="Pfam" id="PF00389">
    <property type="entry name" value="2-Hacid_dh"/>
    <property type="match status" value="1"/>
</dbReference>
<dbReference type="InterPro" id="IPR006139">
    <property type="entry name" value="D-isomer_2_OHA_DH_cat_dom"/>
</dbReference>
<dbReference type="InterPro" id="IPR043322">
    <property type="entry name" value="CtBP"/>
</dbReference>
<sequence>MTIASHLQSPLVVVLDEGYGGTEIEESVLASFGARVVERPCHGRADEVRRAVEGADAILVRESPVDAEAIAAMPACRAIVRYGVGVDNIDRAVAAERGIFVANVPDYGVEEVSDHALALLFAVARRIVSRDRAVREGAWNVARNEPMYRLSGGTLGLVGYGRIGHAFHRKARALGYERTLVFDPFLPSAPEGAELATIEQICSEAGAISLHAPLTSQSRHIIDRERLALMKPTAILVNTSRGGLVDTQALCEALSDGRIFGAGLDVFEEEPPARDNPLFSLPNVIVSDHTGWYSEQSVRDLRRKASEEIERVFRGQEPRNWVNRWEKTTEREHTNDHKQENAK</sequence>
<evidence type="ECO:0000256" key="3">
    <source>
        <dbReference type="ARBA" id="ARBA00023027"/>
    </source>
</evidence>
<dbReference type="Proteomes" id="UP000574761">
    <property type="component" value="Unassembled WGS sequence"/>
</dbReference>
<dbReference type="PROSITE" id="PS00671">
    <property type="entry name" value="D_2_HYDROXYACID_DH_3"/>
    <property type="match status" value="1"/>
</dbReference>
<evidence type="ECO:0000313" key="9">
    <source>
        <dbReference type="Proteomes" id="UP000574761"/>
    </source>
</evidence>
<feature type="domain" description="D-isomer specific 2-hydroxyacid dehydrogenase catalytic" evidence="6">
    <location>
        <begin position="42"/>
        <end position="323"/>
    </location>
</feature>
<dbReference type="CDD" id="cd05299">
    <property type="entry name" value="CtBP_dh"/>
    <property type="match status" value="1"/>
</dbReference>
<dbReference type="GO" id="GO:0051287">
    <property type="term" value="F:NAD binding"/>
    <property type="evidence" value="ECO:0007669"/>
    <property type="project" value="InterPro"/>
</dbReference>
<dbReference type="InterPro" id="IPR050418">
    <property type="entry name" value="D-iso_2-hydroxyacid_DH_PdxB"/>
</dbReference>
<dbReference type="AlphaFoldDB" id="A0A7W6DD89"/>
<dbReference type="EC" id="1.1.1.95" evidence="8"/>
<dbReference type="Pfam" id="PF02826">
    <property type="entry name" value="2-Hacid_dh_C"/>
    <property type="match status" value="1"/>
</dbReference>
<dbReference type="PANTHER" id="PTHR43761:SF1">
    <property type="entry name" value="D-ISOMER SPECIFIC 2-HYDROXYACID DEHYDROGENASE CATALYTIC DOMAIN-CONTAINING PROTEIN-RELATED"/>
    <property type="match status" value="1"/>
</dbReference>
<feature type="domain" description="D-isomer specific 2-hydroxyacid dehydrogenase NAD-binding" evidence="7">
    <location>
        <begin position="117"/>
        <end position="291"/>
    </location>
</feature>
<keyword evidence="2 4" id="KW-0560">Oxidoreductase</keyword>
<comment type="caution">
    <text evidence="8">The sequence shown here is derived from an EMBL/GenBank/DDBJ whole genome shotgun (WGS) entry which is preliminary data.</text>
</comment>
<organism evidence="8 9">
    <name type="scientific">Mycoplana azooxidifex</name>
    <dbReference type="NCBI Taxonomy" id="1636188"/>
    <lineage>
        <taxon>Bacteria</taxon>
        <taxon>Pseudomonadati</taxon>
        <taxon>Pseudomonadota</taxon>
        <taxon>Alphaproteobacteria</taxon>
        <taxon>Hyphomicrobiales</taxon>
        <taxon>Rhizobiaceae</taxon>
        <taxon>Mycoplana</taxon>
    </lineage>
</organism>
<dbReference type="PANTHER" id="PTHR43761">
    <property type="entry name" value="D-ISOMER SPECIFIC 2-HYDROXYACID DEHYDROGENASE FAMILY PROTEIN (AFU_ORTHOLOGUE AFUA_1G13630)"/>
    <property type="match status" value="1"/>
</dbReference>
<feature type="compositionally biased region" description="Basic and acidic residues" evidence="5">
    <location>
        <begin position="324"/>
        <end position="343"/>
    </location>
</feature>
<reference evidence="8 9" key="1">
    <citation type="submission" date="2020-08" db="EMBL/GenBank/DDBJ databases">
        <title>Genomic Encyclopedia of Type Strains, Phase IV (KMG-IV): sequencing the most valuable type-strain genomes for metagenomic binning, comparative biology and taxonomic classification.</title>
        <authorList>
            <person name="Goeker M."/>
        </authorList>
    </citation>
    <scope>NUCLEOTIDE SEQUENCE [LARGE SCALE GENOMIC DNA]</scope>
    <source>
        <strain evidence="8 9">DSM 100211</strain>
    </source>
</reference>
<protein>
    <submittedName>
        <fullName evidence="8">D-3-phosphoglycerate dehydrogenase</fullName>
        <ecNumber evidence="8">1.1.1.95</ecNumber>
    </submittedName>
</protein>
<name>A0A7W6DD89_9HYPH</name>
<feature type="region of interest" description="Disordered" evidence="5">
    <location>
        <begin position="320"/>
        <end position="343"/>
    </location>
</feature>
<dbReference type="InterPro" id="IPR006140">
    <property type="entry name" value="D-isomer_DH_NAD-bd"/>
</dbReference>
<dbReference type="Gene3D" id="3.40.50.720">
    <property type="entry name" value="NAD(P)-binding Rossmann-like Domain"/>
    <property type="match status" value="2"/>
</dbReference>
<evidence type="ECO:0000256" key="2">
    <source>
        <dbReference type="ARBA" id="ARBA00023002"/>
    </source>
</evidence>
<dbReference type="EMBL" id="JACIEE010000007">
    <property type="protein sequence ID" value="MBB3978525.1"/>
    <property type="molecule type" value="Genomic_DNA"/>
</dbReference>
<proteinExistence type="inferred from homology"/>
<evidence type="ECO:0000256" key="1">
    <source>
        <dbReference type="ARBA" id="ARBA00005854"/>
    </source>
</evidence>
<dbReference type="GO" id="GO:0003714">
    <property type="term" value="F:transcription corepressor activity"/>
    <property type="evidence" value="ECO:0007669"/>
    <property type="project" value="InterPro"/>
</dbReference>
<accession>A0A7W6DD89</accession>
<evidence type="ECO:0000256" key="5">
    <source>
        <dbReference type="SAM" id="MobiDB-lite"/>
    </source>
</evidence>
<evidence type="ECO:0000259" key="7">
    <source>
        <dbReference type="Pfam" id="PF02826"/>
    </source>
</evidence>
<dbReference type="InterPro" id="IPR029753">
    <property type="entry name" value="D-isomer_DH_CS"/>
</dbReference>
<gene>
    <name evidence="8" type="ORF">GGQ64_003759</name>
</gene>
<dbReference type="SUPFAM" id="SSF52283">
    <property type="entry name" value="Formate/glycerate dehydrogenase catalytic domain-like"/>
    <property type="match status" value="1"/>
</dbReference>
<dbReference type="RefSeq" id="WP_183806761.1">
    <property type="nucleotide sequence ID" value="NZ_JACIEE010000007.1"/>
</dbReference>
<dbReference type="SUPFAM" id="SSF51735">
    <property type="entry name" value="NAD(P)-binding Rossmann-fold domains"/>
    <property type="match status" value="1"/>
</dbReference>
<dbReference type="GO" id="GO:0004617">
    <property type="term" value="F:phosphoglycerate dehydrogenase activity"/>
    <property type="evidence" value="ECO:0007669"/>
    <property type="project" value="UniProtKB-EC"/>
</dbReference>
<evidence type="ECO:0000313" key="8">
    <source>
        <dbReference type="EMBL" id="MBB3978525.1"/>
    </source>
</evidence>
<keyword evidence="9" id="KW-1185">Reference proteome</keyword>
<evidence type="ECO:0000259" key="6">
    <source>
        <dbReference type="Pfam" id="PF00389"/>
    </source>
</evidence>
<evidence type="ECO:0000256" key="4">
    <source>
        <dbReference type="RuleBase" id="RU003719"/>
    </source>
</evidence>
<comment type="similarity">
    <text evidence="1 4">Belongs to the D-isomer specific 2-hydroxyacid dehydrogenase family.</text>
</comment>